<keyword evidence="2" id="KW-1185">Reference proteome</keyword>
<accession>A0A8X6N415</accession>
<evidence type="ECO:0000313" key="2">
    <source>
        <dbReference type="Proteomes" id="UP000887013"/>
    </source>
</evidence>
<protein>
    <submittedName>
        <fullName evidence="1">Uncharacterized protein</fullName>
    </submittedName>
</protein>
<dbReference type="AlphaFoldDB" id="A0A8X6N415"/>
<organism evidence="1 2">
    <name type="scientific">Nephila pilipes</name>
    <name type="common">Giant wood spider</name>
    <name type="synonym">Nephila maculata</name>
    <dbReference type="NCBI Taxonomy" id="299642"/>
    <lineage>
        <taxon>Eukaryota</taxon>
        <taxon>Metazoa</taxon>
        <taxon>Ecdysozoa</taxon>
        <taxon>Arthropoda</taxon>
        <taxon>Chelicerata</taxon>
        <taxon>Arachnida</taxon>
        <taxon>Araneae</taxon>
        <taxon>Araneomorphae</taxon>
        <taxon>Entelegynae</taxon>
        <taxon>Araneoidea</taxon>
        <taxon>Nephilidae</taxon>
        <taxon>Nephila</taxon>
    </lineage>
</organism>
<gene>
    <name evidence="1" type="ORF">NPIL_374441</name>
</gene>
<name>A0A8X6N415_NEPPI</name>
<evidence type="ECO:0000313" key="1">
    <source>
        <dbReference type="EMBL" id="GFS92241.1"/>
    </source>
</evidence>
<comment type="caution">
    <text evidence="1">The sequence shown here is derived from an EMBL/GenBank/DDBJ whole genome shotgun (WGS) entry which is preliminary data.</text>
</comment>
<proteinExistence type="predicted"/>
<dbReference type="EMBL" id="BMAW01099898">
    <property type="protein sequence ID" value="GFS92241.1"/>
    <property type="molecule type" value="Genomic_DNA"/>
</dbReference>
<dbReference type="Proteomes" id="UP000887013">
    <property type="component" value="Unassembled WGS sequence"/>
</dbReference>
<reference evidence="1" key="1">
    <citation type="submission" date="2020-08" db="EMBL/GenBank/DDBJ databases">
        <title>Multicomponent nature underlies the extraordinary mechanical properties of spider dragline silk.</title>
        <authorList>
            <person name="Kono N."/>
            <person name="Nakamura H."/>
            <person name="Mori M."/>
            <person name="Yoshida Y."/>
            <person name="Ohtoshi R."/>
            <person name="Malay A.D."/>
            <person name="Moran D.A.P."/>
            <person name="Tomita M."/>
            <person name="Numata K."/>
            <person name="Arakawa K."/>
        </authorList>
    </citation>
    <scope>NUCLEOTIDE SEQUENCE</scope>
</reference>
<sequence length="76" mass="8148">MVPQFALAFGITKVVSKKWFSCSRDGVGVLLAAEIACTPFPLLTSEGFHQLGWSAALGMGACGTQNKLLYRMSCFS</sequence>